<evidence type="ECO:0000313" key="6">
    <source>
        <dbReference type="EMBL" id="KAJ8945121.1"/>
    </source>
</evidence>
<dbReference type="InterPro" id="IPR022145">
    <property type="entry name" value="INTS1_RPB2-bd"/>
</dbReference>
<organism evidence="6 7">
    <name type="scientific">Aromia moschata</name>
    <dbReference type="NCBI Taxonomy" id="1265417"/>
    <lineage>
        <taxon>Eukaryota</taxon>
        <taxon>Metazoa</taxon>
        <taxon>Ecdysozoa</taxon>
        <taxon>Arthropoda</taxon>
        <taxon>Hexapoda</taxon>
        <taxon>Insecta</taxon>
        <taxon>Pterygota</taxon>
        <taxon>Neoptera</taxon>
        <taxon>Endopterygota</taxon>
        <taxon>Coleoptera</taxon>
        <taxon>Polyphaga</taxon>
        <taxon>Cucujiformia</taxon>
        <taxon>Chrysomeloidea</taxon>
        <taxon>Cerambycidae</taxon>
        <taxon>Cerambycinae</taxon>
        <taxon>Callichromatini</taxon>
        <taxon>Aromia</taxon>
    </lineage>
</organism>
<dbReference type="SUPFAM" id="SSF48371">
    <property type="entry name" value="ARM repeat"/>
    <property type="match status" value="1"/>
</dbReference>
<reference evidence="6" key="1">
    <citation type="journal article" date="2023" name="Insect Mol. Biol.">
        <title>Genome sequencing provides insights into the evolution of gene families encoding plant cell wall-degrading enzymes in longhorned beetles.</title>
        <authorList>
            <person name="Shin N.R."/>
            <person name="Okamura Y."/>
            <person name="Kirsch R."/>
            <person name="Pauchet Y."/>
        </authorList>
    </citation>
    <scope>NUCLEOTIDE SEQUENCE</scope>
    <source>
        <strain evidence="6">AMC_N1</strain>
    </source>
</reference>
<dbReference type="Pfam" id="PF22929">
    <property type="entry name" value="INTS1_INTS2-bd"/>
    <property type="match status" value="1"/>
</dbReference>
<dbReference type="Gene3D" id="1.25.10.10">
    <property type="entry name" value="Leucine-rich Repeat Variant"/>
    <property type="match status" value="1"/>
</dbReference>
<dbReference type="InterPro" id="IPR053966">
    <property type="entry name" value="INTS1_INTS2-bd"/>
</dbReference>
<dbReference type="GO" id="GO:0034474">
    <property type="term" value="P:U2 snRNA 3'-end processing"/>
    <property type="evidence" value="ECO:0007669"/>
    <property type="project" value="InterPro"/>
</dbReference>
<feature type="domain" description="Integrator complex subunit 1 INTS2-binding" evidence="5">
    <location>
        <begin position="938"/>
        <end position="1252"/>
    </location>
</feature>
<dbReference type="PANTHER" id="PTHR21224">
    <property type="entry name" value="INTEGRATOR COMPLEX SUBUNIT 1"/>
    <property type="match status" value="1"/>
</dbReference>
<evidence type="ECO:0000259" key="5">
    <source>
        <dbReference type="Pfam" id="PF22929"/>
    </source>
</evidence>
<dbReference type="InterPro" id="IPR011989">
    <property type="entry name" value="ARM-like"/>
</dbReference>
<feature type="domain" description="Integrator complex subunit 1 R4" evidence="4">
    <location>
        <begin position="1846"/>
        <end position="1944"/>
    </location>
</feature>
<evidence type="ECO:0000256" key="1">
    <source>
        <dbReference type="SAM" id="MobiDB-lite"/>
    </source>
</evidence>
<evidence type="ECO:0000313" key="7">
    <source>
        <dbReference type="Proteomes" id="UP001162162"/>
    </source>
</evidence>
<dbReference type="InterPro" id="IPR053965">
    <property type="entry name" value="INTS1_R4"/>
</dbReference>
<comment type="caution">
    <text evidence="6">The sequence shown here is derived from an EMBL/GenBank/DDBJ whole genome shotgun (WGS) entry which is preliminary data.</text>
</comment>
<sequence>MMDRNKSVPGTRGPKAKITQQLPDSFIALGAKQSSPRDDPKRAVPLPKSTVGSHLTPGSSKAPVDKLKREASSSGLTPVPPSKKMKVNLPGARTLPAGSGLLPIDLMGGSSAGAEPWEALAIDCDINDLFENVVNQVTSENNDKAVGYILGLIKNLKNQRSKPCKVAYAVFFFVGTCKPSIYTNEYVVNAMLSILRRDVNAGLKGVKSNPQVHQIFLNLISHAYSEINNWPEMFVKLYVEDAVGDRVFVDSPLCKPFVENIITAFNTKIPPSSLLKSESLTSATRDTSSPLTINNIDDDEGFNEQKAIVDSWTPKIYPRYTQAQEKVEQIVLEAIKEQLARRQQPETITKNFVRFLSTACGLVEIRIIAVSRIETWLHNHKLMKPAQELLAYLCYNCSASSQRDLEVIAQLSKLRLKNKPMVNYFNNCLREMVYSFPENLYPLLKYTIYNELSNARNSNNLIVVGALFQVAPEPSADAFADICLELLLNKDDYLRSLRALLKEINRVLRHELNLLSIVHSLLRERKEITNSVRDHEFRDRIFLSLADLACMCMLLCVSPQVRDAATQSKRDTSVLKVFQMQVSNMQRECITWLHDSALRIYRPSINDFHHVLHKVLFLEQAEHYYKVDSWPGENERNLFLRLASEVPLLQATLLRVLLIGISKEHPINSTEIVEIADQLIKRAANLPQDCAPPLVVDKVEIIDFFFNLCSYNYPENITLPPGYIPPKLAITNLYWKVWLILLMLAAHNPLTFGSLTWNKYPTLRMFMEMCITNHFSFPPPTMTSLDEDFQIKEQQILSLEKQTILEFESHLAAASTKIEINEQTSLLLPQLMELRPLGEARRPPKVSLTNCRLGHLLCRSRHPDFLLDIMSRQGGTAHMPWLAELVHSSEGVLAHLPVQCLCEYLLSTAPAEKLTKHGQLLAHLRTVVNGNDPQIACEVLEYLFRRLTSDHGASRTQATKGLGLILSPNEDIEINNDNYTHWLTQFIMQFTHFSLIKPVLVQFLRQALQIETNPARVSSYINFLSTQECSDPFVELNELITDLSSVIIERHSVASYVLPGENNSTLKNLLQIFYLYTQKAKENGEESYTIHQSYSNEYVIVSWTTGEQCAMQPLVIHAAIVLLTYGPLENYEPFDLLLNSWFPENMEHPRAYSPDTSETTSYLPDWMKLRMIRSNVSRLVDAAIEKLEPPKLVLFIQSFGIPTSSISKLLHTLDKATILDPKLVVDSVLDKTYMIQLVEVQNKRGAVGGETFVKAIEMQMPIVQDVEIKVDIETKKQLPALLKKQQNVSNDVDIFQNLNNLFNPHFQGNRNAIILSLIKSVTFKKNIAETILNFIKSIPVNFIVSVVLRFNSISTLFRLTFSIDCYNQEKVEFAKQLLSLIPNQENCTAAVLRQFLNSTEKIKIEMKTESDSHEVIKGNLITDRKYDSKKLGEKLGQMLLEDESKVERTGLLVDWLSAIELEIANSDKHKLQMDLLFSKQKLQFRPLLMSLVLQRASWRILHGIMTYLLKEDISQICPISALEFLTALTKSPKLWQGRDKAIPKHFHFEDVLKLSREQALILINYIIEEGKMDQENWKRKMESRLQLLLKCLGNNSVCIVKKLQQQSEDDVYSCELLLMIYMSLPYSGQEDVEIRPDMSVDIYSKNCPSTIDEISHCLLSALAATPRNKDWPKKSQDLELCARKLAATHPVLVLRQLPMLAGSLKGRAQYDWGVLKNRGHFMLFNQVLGLMELLQPYIFDQNYTLCDLLDSYFLLLQFHGHSKDLNALVTRVVNFIQNWMVKDVKGASKYLQEHGGVLNDIQFSQPGVRPLLSSVSLPTSDLTGPTELLVGTVTPSVVESYPQHWSQLKSSLQSTDNLAALQELDHLTNKKPQLLESVSQYLYNSISSSNSSVRSLSLLLIVRWLKHNPKAAGEALPSVLACLDSNNGDVVSTVLDKLSDLVAVMQEYAKVILTKVFQLGMKSTLNTTSNITKSVDLLSLQYGC</sequence>
<dbReference type="GO" id="GO:0032039">
    <property type="term" value="C:integrator complex"/>
    <property type="evidence" value="ECO:0007669"/>
    <property type="project" value="InterPro"/>
</dbReference>
<evidence type="ECO:0000259" key="2">
    <source>
        <dbReference type="Pfam" id="PF12432"/>
    </source>
</evidence>
<dbReference type="Pfam" id="PF12432">
    <property type="entry name" value="INTS1_RP2B-bd"/>
    <property type="match status" value="1"/>
</dbReference>
<feature type="domain" description="Integrator complex subunit 1 RPB2-binding" evidence="2">
    <location>
        <begin position="325"/>
        <end position="480"/>
    </location>
</feature>
<gene>
    <name evidence="6" type="ORF">NQ318_001586</name>
</gene>
<dbReference type="Pfam" id="PF22927">
    <property type="entry name" value="INT1_R3"/>
    <property type="match status" value="1"/>
</dbReference>
<dbReference type="InterPro" id="IPR038902">
    <property type="entry name" value="INTS1"/>
</dbReference>
<evidence type="ECO:0000259" key="3">
    <source>
        <dbReference type="Pfam" id="PF22927"/>
    </source>
</evidence>
<accession>A0AAV8Y0X8</accession>
<dbReference type="Proteomes" id="UP001162162">
    <property type="component" value="Unassembled WGS sequence"/>
</dbReference>
<dbReference type="EMBL" id="JAPWTK010000227">
    <property type="protein sequence ID" value="KAJ8945121.1"/>
    <property type="molecule type" value="Genomic_DNA"/>
</dbReference>
<evidence type="ECO:0000259" key="4">
    <source>
        <dbReference type="Pfam" id="PF22928"/>
    </source>
</evidence>
<dbReference type="Pfam" id="PF22928">
    <property type="entry name" value="INTS1_R4"/>
    <property type="match status" value="1"/>
</dbReference>
<dbReference type="PANTHER" id="PTHR21224:SF1">
    <property type="entry name" value="INTEGRATOR COMPLEX SUBUNIT 1"/>
    <property type="match status" value="1"/>
</dbReference>
<proteinExistence type="predicted"/>
<dbReference type="InterPro" id="IPR053964">
    <property type="entry name" value="INT1_R3"/>
</dbReference>
<keyword evidence="7" id="KW-1185">Reference proteome</keyword>
<protein>
    <recommendedName>
        <fullName evidence="8">Integrator complex subunit 1</fullName>
    </recommendedName>
</protein>
<feature type="domain" description="Integrator complex subunit 1 R3" evidence="3">
    <location>
        <begin position="1651"/>
        <end position="1806"/>
    </location>
</feature>
<name>A0AAV8Y0X8_9CUCU</name>
<dbReference type="InterPro" id="IPR016024">
    <property type="entry name" value="ARM-type_fold"/>
</dbReference>
<feature type="region of interest" description="Disordered" evidence="1">
    <location>
        <begin position="1"/>
        <end position="86"/>
    </location>
</feature>
<evidence type="ECO:0008006" key="8">
    <source>
        <dbReference type="Google" id="ProtNLM"/>
    </source>
</evidence>
<feature type="compositionally biased region" description="Polar residues" evidence="1">
    <location>
        <begin position="50"/>
        <end position="59"/>
    </location>
</feature>